<organism evidence="3 4">
    <name type="scientific">Bremia lactucae</name>
    <name type="common">Lettuce downy mildew</name>
    <dbReference type="NCBI Taxonomy" id="4779"/>
    <lineage>
        <taxon>Eukaryota</taxon>
        <taxon>Sar</taxon>
        <taxon>Stramenopiles</taxon>
        <taxon>Oomycota</taxon>
        <taxon>Peronosporomycetes</taxon>
        <taxon>Peronosporales</taxon>
        <taxon>Peronosporaceae</taxon>
        <taxon>Bremia</taxon>
    </lineage>
</organism>
<gene>
    <name evidence="3" type="ORF">CCR75_005723</name>
</gene>
<dbReference type="PANTHER" id="PTHR23101:SF25">
    <property type="entry name" value="GTPASE-ACTIVATING PROTEIN AND VPS9 DOMAIN-CONTAINING PROTEIN 1"/>
    <property type="match status" value="1"/>
</dbReference>
<dbReference type="RefSeq" id="XP_067820810.1">
    <property type="nucleotide sequence ID" value="XM_067963799.1"/>
</dbReference>
<dbReference type="OrthoDB" id="300289at2759"/>
<reference evidence="3 4" key="1">
    <citation type="journal article" date="2021" name="Genome Biol.">
        <title>AFLAP: assembly-free linkage analysis pipeline using k-mers from genome sequencing data.</title>
        <authorList>
            <person name="Fletcher K."/>
            <person name="Zhang L."/>
            <person name="Gil J."/>
            <person name="Han R."/>
            <person name="Cavanaugh K."/>
            <person name="Michelmore R."/>
        </authorList>
    </citation>
    <scope>NUCLEOTIDE SEQUENCE [LARGE SCALE GENOMIC DNA]</scope>
    <source>
        <strain evidence="3 4">SF5</strain>
    </source>
</reference>
<dbReference type="EMBL" id="SHOA02000004">
    <property type="protein sequence ID" value="TDH71311.1"/>
    <property type="molecule type" value="Genomic_DNA"/>
</dbReference>
<dbReference type="Gene3D" id="1.10.246.120">
    <property type="match status" value="1"/>
</dbReference>
<dbReference type="PROSITE" id="PS51205">
    <property type="entry name" value="VPS9"/>
    <property type="match status" value="1"/>
</dbReference>
<dbReference type="GO" id="GO:0031267">
    <property type="term" value="F:small GTPase binding"/>
    <property type="evidence" value="ECO:0007669"/>
    <property type="project" value="TreeGrafter"/>
</dbReference>
<comment type="caution">
    <text evidence="3">The sequence shown here is derived from an EMBL/GenBank/DDBJ whole genome shotgun (WGS) entry which is preliminary data.</text>
</comment>
<dbReference type="SMART" id="SM00167">
    <property type="entry name" value="VPS9"/>
    <property type="match status" value="1"/>
</dbReference>
<protein>
    <recommendedName>
        <fullName evidence="2">VPS9 domain-containing protein</fullName>
    </recommendedName>
</protein>
<evidence type="ECO:0000313" key="4">
    <source>
        <dbReference type="Proteomes" id="UP000294530"/>
    </source>
</evidence>
<dbReference type="Gene3D" id="1.20.1050.80">
    <property type="entry name" value="VPS9 domain"/>
    <property type="match status" value="1"/>
</dbReference>
<dbReference type="Pfam" id="PF02204">
    <property type="entry name" value="VPS9"/>
    <property type="match status" value="1"/>
</dbReference>
<dbReference type="InterPro" id="IPR045046">
    <property type="entry name" value="Vps9-like"/>
</dbReference>
<dbReference type="AlphaFoldDB" id="A0A976IGT5"/>
<proteinExistence type="predicted"/>
<dbReference type="InterPro" id="IPR037191">
    <property type="entry name" value="VPS9_dom_sf"/>
</dbReference>
<keyword evidence="4" id="KW-1185">Reference proteome</keyword>
<dbReference type="PANTHER" id="PTHR23101">
    <property type="entry name" value="RAB GDP/GTP EXCHANGE FACTOR"/>
    <property type="match status" value="1"/>
</dbReference>
<dbReference type="SUPFAM" id="SSF109993">
    <property type="entry name" value="VPS9 domain"/>
    <property type="match status" value="1"/>
</dbReference>
<dbReference type="InterPro" id="IPR041545">
    <property type="entry name" value="DUF5601"/>
</dbReference>
<dbReference type="GeneID" id="94349470"/>
<dbReference type="GO" id="GO:0016192">
    <property type="term" value="P:vesicle-mediated transport"/>
    <property type="evidence" value="ECO:0007669"/>
    <property type="project" value="InterPro"/>
</dbReference>
<feature type="domain" description="VPS9" evidence="2">
    <location>
        <begin position="415"/>
        <end position="567"/>
    </location>
</feature>
<evidence type="ECO:0000259" key="2">
    <source>
        <dbReference type="PROSITE" id="PS51205"/>
    </source>
</evidence>
<feature type="compositionally biased region" description="Polar residues" evidence="1">
    <location>
        <begin position="165"/>
        <end position="187"/>
    </location>
</feature>
<sequence>MFTAIITECSQPAATNCTSPINSSNDEDDAKLLDSMLAFNTVLSEQSHKLHDVEQLQRMNEQLRTEVADLTSALLARDLELMQLRERCQVLETAREQPDQGIKALYTTNSITTDKEFLKTALPVLTATDTSTKESFYRVDSLSSTATASSTSSLCNELGEGGTKKSWTSSCSPPMSQRRSSFEQPKSSLLEKPVAMSAGFLRKSSRTLSGRLTVSDLGLFHNEDDDQNPEMEPYQALRASRLNTKKQLKDSYEDNVMKVLPTRSQSQRNLFEGVDECIQANMKQHRADVDATNPHALDANNLTYREFLQRLSLPASRDLLDKIRTFVGSILGPRGDGKPPRSTDYVEYNFYGNSKFRDRCNDFFSSMEDTLQNHVMWRHVGDATMAKARDGIEKYVMDKVSDIALNQLEECQQWRKEDEKLLRRMQILSFVTPAMLDIKPCMRNEVVWSMAEDELRRINSFRSPGDKINCIVRCCNVIFSGLNLARGDSKSRPGADDFLPLFIYIVLHSRINRLHANCEYISAYRNQADLMSKWEFQRRHMIKAGYCFVNLRSAIEFIMMMDGSMLTISHDEFQRLYTEQEKLLFSS</sequence>
<dbReference type="GO" id="GO:0030139">
    <property type="term" value="C:endocytic vesicle"/>
    <property type="evidence" value="ECO:0007669"/>
    <property type="project" value="TreeGrafter"/>
</dbReference>
<dbReference type="Proteomes" id="UP000294530">
    <property type="component" value="Unassembled WGS sequence"/>
</dbReference>
<name>A0A976IGT5_BRELC</name>
<dbReference type="Pfam" id="PF18151">
    <property type="entry name" value="DUF5601"/>
    <property type="match status" value="1"/>
</dbReference>
<dbReference type="KEGG" id="blac:94349470"/>
<dbReference type="InterPro" id="IPR003123">
    <property type="entry name" value="VPS9"/>
</dbReference>
<accession>A0A976IGT5</accession>
<evidence type="ECO:0000313" key="3">
    <source>
        <dbReference type="EMBL" id="TDH71311.1"/>
    </source>
</evidence>
<dbReference type="GO" id="GO:0005085">
    <property type="term" value="F:guanyl-nucleotide exchange factor activity"/>
    <property type="evidence" value="ECO:0007669"/>
    <property type="project" value="InterPro"/>
</dbReference>
<dbReference type="GO" id="GO:0005829">
    <property type="term" value="C:cytosol"/>
    <property type="evidence" value="ECO:0007669"/>
    <property type="project" value="TreeGrafter"/>
</dbReference>
<evidence type="ECO:0000256" key="1">
    <source>
        <dbReference type="SAM" id="MobiDB-lite"/>
    </source>
</evidence>
<feature type="region of interest" description="Disordered" evidence="1">
    <location>
        <begin position="150"/>
        <end position="187"/>
    </location>
</feature>